<feature type="compositionally biased region" description="Polar residues" evidence="10">
    <location>
        <begin position="297"/>
        <end position="314"/>
    </location>
</feature>
<feature type="region of interest" description="Disordered" evidence="10">
    <location>
        <begin position="261"/>
        <end position="283"/>
    </location>
</feature>
<dbReference type="InterPro" id="IPR019130">
    <property type="entry name" value="Macoilin"/>
</dbReference>
<evidence type="ECO:0000256" key="2">
    <source>
        <dbReference type="ARBA" id="ARBA00004269"/>
    </source>
</evidence>
<dbReference type="AlphaFoldDB" id="A0A9Q9Z949"/>
<comment type="subcellular location">
    <subcellularLocation>
        <location evidence="1">Nucleus membrane</location>
        <topology evidence="1">Multi-pass membrane protein</topology>
    </subcellularLocation>
    <subcellularLocation>
        <location evidence="2">Rough endoplasmic reticulum membrane</location>
        <topology evidence="2">Multi-pass membrane protein</topology>
    </subcellularLocation>
</comment>
<evidence type="ECO:0000256" key="6">
    <source>
        <dbReference type="ARBA" id="ARBA00022989"/>
    </source>
</evidence>
<dbReference type="GO" id="GO:0030867">
    <property type="term" value="C:rough endoplasmic reticulum membrane"/>
    <property type="evidence" value="ECO:0007669"/>
    <property type="project" value="UniProtKB-SubCell"/>
</dbReference>
<gene>
    <name evidence="12" type="primary">LOC109051408</name>
</gene>
<keyword evidence="7 11" id="KW-0472">Membrane</keyword>
<comment type="similarity">
    <text evidence="3">Belongs to the macoilin family.</text>
</comment>
<reference evidence="12" key="1">
    <citation type="submission" date="2025-08" db="UniProtKB">
        <authorList>
            <consortium name="RefSeq"/>
        </authorList>
    </citation>
    <scope>IDENTIFICATION</scope>
    <source>
        <tissue evidence="12">Muscle</tissue>
    </source>
</reference>
<feature type="coiled-coil region" evidence="9">
    <location>
        <begin position="484"/>
        <end position="545"/>
    </location>
</feature>
<feature type="transmembrane region" description="Helical" evidence="11">
    <location>
        <begin position="103"/>
        <end position="122"/>
    </location>
</feature>
<proteinExistence type="inferred from homology"/>
<feature type="transmembrane region" description="Helical" evidence="11">
    <location>
        <begin position="38"/>
        <end position="58"/>
    </location>
</feature>
<dbReference type="Proteomes" id="UP001155660">
    <property type="component" value="Chromosome A20"/>
</dbReference>
<dbReference type="PANTHER" id="PTHR47464:SF1">
    <property type="entry name" value="MACOILIN-1"/>
    <property type="match status" value="1"/>
</dbReference>
<evidence type="ECO:0000256" key="3">
    <source>
        <dbReference type="ARBA" id="ARBA00008298"/>
    </source>
</evidence>
<evidence type="ECO:0000256" key="11">
    <source>
        <dbReference type="SAM" id="Phobius"/>
    </source>
</evidence>
<evidence type="ECO:0000256" key="8">
    <source>
        <dbReference type="ARBA" id="ARBA00023242"/>
    </source>
</evidence>
<protein>
    <submittedName>
        <fullName evidence="12">Macoilin-like isoform X2</fullName>
    </submittedName>
</protein>
<feature type="transmembrane region" description="Helical" evidence="11">
    <location>
        <begin position="160"/>
        <end position="184"/>
    </location>
</feature>
<evidence type="ECO:0000256" key="7">
    <source>
        <dbReference type="ARBA" id="ARBA00023136"/>
    </source>
</evidence>
<dbReference type="RefSeq" id="XP_042633641.1">
    <property type="nucleotide sequence ID" value="XM_042777707.1"/>
</dbReference>
<keyword evidence="4 11" id="KW-0812">Transmembrane</keyword>
<feature type="transmembrane region" description="Helical" evidence="11">
    <location>
        <begin position="70"/>
        <end position="97"/>
    </location>
</feature>
<dbReference type="GO" id="GO:0023041">
    <property type="term" value="P:neuronal signal transduction"/>
    <property type="evidence" value="ECO:0007669"/>
    <property type="project" value="InterPro"/>
</dbReference>
<dbReference type="GO" id="GO:0031965">
    <property type="term" value="C:nuclear membrane"/>
    <property type="evidence" value="ECO:0007669"/>
    <property type="project" value="UniProtKB-SubCell"/>
</dbReference>
<feature type="region of interest" description="Disordered" evidence="10">
    <location>
        <begin position="297"/>
        <end position="339"/>
    </location>
</feature>
<dbReference type="GeneID" id="109051408"/>
<evidence type="ECO:0000256" key="5">
    <source>
        <dbReference type="ARBA" id="ARBA00022824"/>
    </source>
</evidence>
<evidence type="ECO:0000256" key="1">
    <source>
        <dbReference type="ARBA" id="ARBA00004232"/>
    </source>
</evidence>
<sequence length="640" mass="74070">MWKAESPNKGMEHNRLCDQNMDCYVFKSLFSVPLHFDAYSVLKIMIVWMLVLLADFILEFRLEYLWPCWLFLGTVYTTFHCHGLAICVVFVCAAFTLDLFCFIFVPLHWLFFAASTYVLLNYMWHTEKGICMSSVTLWILLVYMEASLRLRDLKSPHANLSHLFAAHCIGYPLVYMGFDATCYFSSMFKMRPPKSAQSENDLHMDLLQQSLPPSMHLYPKLWVEDPKYKVAKSRPMQYQCPSNSITTEDKQNMEDCLQIHRLPARPERDANPQTPGLKHRGGELHLDSTSMLEMTENLPQEDQSSKAQRPSKSSLPKVHRGSVNIPNSKGEKRQKTPKAINTIGDSVERCSSNISPIPLNPHAEQMLKLEQEMRKVKGELQASRQSEQELRSHICNLTNSEHSLRPEVSLLRHANELLQNKIQCLTKSRQKDKQNCSLLEKKIRMDTEARVAVEKQLTEVRTQKFDEATILLRSAALRQEHSETQMLRKKAKDLDSEYKQLQLEYQEKENRMIALENEVETLQRNRCTEQEADALLSALSSLQDKAQHLEYNLSAETRLKLDLFSALGDARRQLEIAQVKILKQDHEVKEMKQKLAEAMAVAPGMSYMAPRSSMPQYLKFFNSERYMLSPRALMYQCLKK</sequence>
<dbReference type="PANTHER" id="PTHR47464">
    <property type="entry name" value="MACOILIN"/>
    <property type="match status" value="1"/>
</dbReference>
<dbReference type="Pfam" id="PF09726">
    <property type="entry name" value="Macoilin"/>
    <property type="match status" value="2"/>
</dbReference>
<evidence type="ECO:0000256" key="10">
    <source>
        <dbReference type="SAM" id="MobiDB-lite"/>
    </source>
</evidence>
<evidence type="ECO:0000313" key="12">
    <source>
        <dbReference type="RefSeq" id="XP_042633641.1"/>
    </source>
</evidence>
<keyword evidence="5" id="KW-0256">Endoplasmic reticulum</keyword>
<keyword evidence="6 11" id="KW-1133">Transmembrane helix</keyword>
<feature type="transmembrane region" description="Helical" evidence="11">
    <location>
        <begin position="129"/>
        <end position="148"/>
    </location>
</feature>
<accession>A0A9Q9Z949</accession>
<keyword evidence="9" id="KW-0175">Coiled coil</keyword>
<organism evidence="12">
    <name type="scientific">Cyprinus carpio</name>
    <name type="common">Common carp</name>
    <dbReference type="NCBI Taxonomy" id="7962"/>
    <lineage>
        <taxon>Eukaryota</taxon>
        <taxon>Metazoa</taxon>
        <taxon>Chordata</taxon>
        <taxon>Craniata</taxon>
        <taxon>Vertebrata</taxon>
        <taxon>Euteleostomi</taxon>
        <taxon>Actinopterygii</taxon>
        <taxon>Neopterygii</taxon>
        <taxon>Teleostei</taxon>
        <taxon>Ostariophysi</taxon>
        <taxon>Cypriniformes</taxon>
        <taxon>Cyprinidae</taxon>
        <taxon>Cyprininae</taxon>
        <taxon>Cyprinus</taxon>
    </lineage>
</organism>
<keyword evidence="8" id="KW-0539">Nucleus</keyword>
<evidence type="ECO:0000256" key="4">
    <source>
        <dbReference type="ARBA" id="ARBA00022692"/>
    </source>
</evidence>
<evidence type="ECO:0000256" key="9">
    <source>
        <dbReference type="SAM" id="Coils"/>
    </source>
</evidence>
<name>A0A9Q9Z949_CYPCA</name>